<protein>
    <recommendedName>
        <fullName evidence="1">RNA-directed DNA polymerase</fullName>
        <ecNumber evidence="1">2.7.7.49</ecNumber>
    </recommendedName>
</protein>
<dbReference type="InterPro" id="IPR000477">
    <property type="entry name" value="RT_dom"/>
</dbReference>
<name>A0A8C9UR35_SPEDA</name>
<evidence type="ECO:0000313" key="3">
    <source>
        <dbReference type="Ensembl" id="ENSSDAP00000014594.1"/>
    </source>
</evidence>
<reference evidence="3" key="2">
    <citation type="submission" date="2025-09" db="UniProtKB">
        <authorList>
            <consortium name="Ensembl"/>
        </authorList>
    </citation>
    <scope>IDENTIFICATION</scope>
</reference>
<evidence type="ECO:0000259" key="2">
    <source>
        <dbReference type="PROSITE" id="PS50878"/>
    </source>
</evidence>
<dbReference type="CDD" id="cd01650">
    <property type="entry name" value="RT_nLTR_like"/>
    <property type="match status" value="1"/>
</dbReference>
<reference evidence="3" key="1">
    <citation type="submission" date="2025-08" db="UniProtKB">
        <authorList>
            <consortium name="Ensembl"/>
        </authorList>
    </citation>
    <scope>IDENTIFICATION</scope>
</reference>
<dbReference type="GO" id="GO:0003964">
    <property type="term" value="F:RNA-directed DNA polymerase activity"/>
    <property type="evidence" value="ECO:0007669"/>
    <property type="project" value="UniProtKB-EC"/>
</dbReference>
<keyword evidence="4" id="KW-1185">Reference proteome</keyword>
<feature type="domain" description="Reverse transcriptase" evidence="2">
    <location>
        <begin position="1"/>
        <end position="132"/>
    </location>
</feature>
<organism evidence="3 4">
    <name type="scientific">Spermophilus dauricus</name>
    <name type="common">Daurian ground squirrel</name>
    <dbReference type="NCBI Taxonomy" id="99837"/>
    <lineage>
        <taxon>Eukaryota</taxon>
        <taxon>Metazoa</taxon>
        <taxon>Chordata</taxon>
        <taxon>Craniata</taxon>
        <taxon>Vertebrata</taxon>
        <taxon>Euteleostomi</taxon>
        <taxon>Mammalia</taxon>
        <taxon>Eutheria</taxon>
        <taxon>Euarchontoglires</taxon>
        <taxon>Glires</taxon>
        <taxon>Rodentia</taxon>
        <taxon>Sciuromorpha</taxon>
        <taxon>Sciuridae</taxon>
        <taxon>Xerinae</taxon>
        <taxon>Marmotini</taxon>
        <taxon>Spermophilus</taxon>
    </lineage>
</organism>
<dbReference type="Pfam" id="PF00078">
    <property type="entry name" value="RVT_1"/>
    <property type="match status" value="1"/>
</dbReference>
<dbReference type="Ensembl" id="ENSSDAT00000016543.1">
    <property type="protein sequence ID" value="ENSSDAP00000014594.1"/>
    <property type="gene ID" value="ENSSDAG00000013162.1"/>
</dbReference>
<dbReference type="PROSITE" id="PS50878">
    <property type="entry name" value="RT_POL"/>
    <property type="match status" value="1"/>
</dbReference>
<accession>A0A8C9UR35</accession>
<dbReference type="SUPFAM" id="SSF56672">
    <property type="entry name" value="DNA/RNA polymerases"/>
    <property type="match status" value="1"/>
</dbReference>
<dbReference type="EC" id="2.7.7.49" evidence="1"/>
<evidence type="ECO:0000256" key="1">
    <source>
        <dbReference type="ARBA" id="ARBA00012493"/>
    </source>
</evidence>
<proteinExistence type="predicted"/>
<dbReference type="InterPro" id="IPR043502">
    <property type="entry name" value="DNA/RNA_pol_sf"/>
</dbReference>
<dbReference type="PANTHER" id="PTHR19446">
    <property type="entry name" value="REVERSE TRANSCRIPTASES"/>
    <property type="match status" value="1"/>
</dbReference>
<sequence length="427" mass="50156">MGTRPLLKAFPLKSGTRQGCPLSPLLFNIVLETLARAIRQTKEIKGIKIGKEELKLSLFADDMILYLEDPKGSTKKLLELINEFSKVAGYKINTHKSKAFLYISDKTSETEMRKNTPFTISSKKIKYLGINLTKEVKDLYNENYRTLKREVEEDLRRWKNIPCSWIGRTNIIKMAILPKVLYRFNAMPIKIPTAFLVEIDKAIMKFIWKNKRPRIAKAILSRKCESGGIAIPDFKLYYRAIVTKTAWYWYQNRRVDQWYRIEDTETNPQSYNYLIFDKGAKSMQWRKDSIFNKWCWENWKSICNKMKLNPFLSPCTKVNSKWIKELDIKSETLRLIEEKVGSDLHIVGSGSKFLNRTPIAQELITRINKWDLLKLKSFFSARETIREVNREPTSWEQIFTPHTSDRALISRVYKELKKLDNKITKPG</sequence>
<evidence type="ECO:0000313" key="4">
    <source>
        <dbReference type="Proteomes" id="UP000694422"/>
    </source>
</evidence>
<dbReference type="Proteomes" id="UP000694422">
    <property type="component" value="Unplaced"/>
</dbReference>
<dbReference type="AlphaFoldDB" id="A0A8C9UR35"/>